<feature type="chain" id="PRO_5006435339" description="Caspase family p20 domain-containing protein" evidence="1">
    <location>
        <begin position="19"/>
        <end position="545"/>
    </location>
</feature>
<dbReference type="GO" id="GO:0006508">
    <property type="term" value="P:proteolysis"/>
    <property type="evidence" value="ECO:0007669"/>
    <property type="project" value="InterPro"/>
</dbReference>
<dbReference type="RefSeq" id="WP_057754077.1">
    <property type="nucleotide sequence ID" value="NZ_LJYG01000105.1"/>
</dbReference>
<dbReference type="InterPro" id="IPR029030">
    <property type="entry name" value="Caspase-like_dom_sf"/>
</dbReference>
<protein>
    <recommendedName>
        <fullName evidence="2">Caspase family p20 domain-containing protein</fullName>
    </recommendedName>
</protein>
<name>A0A0R3DC73_9BRAD</name>
<dbReference type="STRING" id="989370.AOQ71_29205"/>
<dbReference type="InterPro" id="IPR001309">
    <property type="entry name" value="Pept_C14_p20"/>
</dbReference>
<proteinExistence type="predicted"/>
<dbReference type="EMBL" id="LJYG01000105">
    <property type="protein sequence ID" value="KRQ04932.1"/>
    <property type="molecule type" value="Genomic_DNA"/>
</dbReference>
<keyword evidence="1" id="KW-0732">Signal</keyword>
<evidence type="ECO:0000256" key="1">
    <source>
        <dbReference type="SAM" id="SignalP"/>
    </source>
</evidence>
<evidence type="ECO:0000313" key="3">
    <source>
        <dbReference type="EMBL" id="KRQ04932.1"/>
    </source>
</evidence>
<dbReference type="PROSITE" id="PS50208">
    <property type="entry name" value="CASPASE_P20"/>
    <property type="match status" value="1"/>
</dbReference>
<evidence type="ECO:0000259" key="2">
    <source>
        <dbReference type="PROSITE" id="PS50208"/>
    </source>
</evidence>
<dbReference type="Proteomes" id="UP000051936">
    <property type="component" value="Unassembled WGS sequence"/>
</dbReference>
<dbReference type="Gene3D" id="3.40.50.1460">
    <property type="match status" value="1"/>
</dbReference>
<dbReference type="InterPro" id="IPR052039">
    <property type="entry name" value="Caspase-related_regulators"/>
</dbReference>
<dbReference type="AlphaFoldDB" id="A0A0R3DC73"/>
<dbReference type="PANTHER" id="PTHR22576">
    <property type="entry name" value="MUCOSA ASSOCIATED LYMPHOID TISSUE LYMPHOMA TRANSLOCATION PROTEIN 1/PARACASPASE"/>
    <property type="match status" value="1"/>
</dbReference>
<dbReference type="OrthoDB" id="9816009at2"/>
<sequence length="545" mass="58946">MLRLFVFFFVVLISSAVAQTSDPRFTTEAPVKRFAFVIGNADYATAEKLPGSIADAKTIASKLRNVGFDVKELDNFKDRDEFLVQFDAFLDSIRPGAFVVFYFSGHGFTYRGESYLVPLQFPSLVDADDVFYTFLSATALQDKINLRKPGLLLMLLDACRNVTASVREPGGGDVAVGKGLASLLTARNNIIGFSSAPGSTSIGSASGGLSKYTEGLAAHLTTPGIEINEVQRLTVKDVRDSTGGRQSPWMSSSFTVYVHFNPDEQTKKVYQVQWLAALDRDNERAVTDYLELYGLGPYANAARTWLAERSKKAATFTRLSPEEIDLSWTFAKGNGTVATVKQFKMPLGFERTASSALVGPDPGAPLHDRVASTFANQTAIALGPITGRAAPDATAPATTNLSFGDKIKVESYHVQSGIVWLKAVGKTSTSFWVPLPESGIPPRDVTIGSPLEEFDLLPGPGPALANEEQIDRLIVNRKGSQIKWVSIAMPERAGRSAAEQKAATEIRVRAAHAAYLISKVIPTGRISLVEGVNGIAEPRIRLFGN</sequence>
<dbReference type="SUPFAM" id="SSF52129">
    <property type="entry name" value="Caspase-like"/>
    <property type="match status" value="1"/>
</dbReference>
<dbReference type="PANTHER" id="PTHR22576:SF37">
    <property type="entry name" value="MUCOSA-ASSOCIATED LYMPHOID TISSUE LYMPHOMA TRANSLOCATION PROTEIN 1"/>
    <property type="match status" value="1"/>
</dbReference>
<dbReference type="InterPro" id="IPR011600">
    <property type="entry name" value="Pept_C14_caspase"/>
</dbReference>
<feature type="domain" description="Caspase family p20" evidence="2">
    <location>
        <begin position="31"/>
        <end position="107"/>
    </location>
</feature>
<keyword evidence="4" id="KW-1185">Reference proteome</keyword>
<dbReference type="Pfam" id="PF00656">
    <property type="entry name" value="Peptidase_C14"/>
    <property type="match status" value="1"/>
</dbReference>
<reference evidence="3 4" key="1">
    <citation type="submission" date="2015-09" db="EMBL/GenBank/DDBJ databases">
        <title>Draft Genome Sequence of Bradyrhizobium manausense Strain BR 3351T, a Novel Symbiotic Nitrogen-Fixing Alphaproteobacterium Isolated from Brazilian Amazon Rain Forest.</title>
        <authorList>
            <person name="De Araujo J.L."/>
            <person name="Zilli J.E."/>
        </authorList>
    </citation>
    <scope>NUCLEOTIDE SEQUENCE [LARGE SCALE GENOMIC DNA]</scope>
    <source>
        <strain evidence="3 4">BR3351</strain>
    </source>
</reference>
<evidence type="ECO:0000313" key="4">
    <source>
        <dbReference type="Proteomes" id="UP000051936"/>
    </source>
</evidence>
<feature type="signal peptide" evidence="1">
    <location>
        <begin position="1"/>
        <end position="18"/>
    </location>
</feature>
<accession>A0A0R3DC73</accession>
<gene>
    <name evidence="3" type="ORF">AOQ71_29205</name>
</gene>
<dbReference type="GO" id="GO:0004197">
    <property type="term" value="F:cysteine-type endopeptidase activity"/>
    <property type="evidence" value="ECO:0007669"/>
    <property type="project" value="InterPro"/>
</dbReference>
<comment type="caution">
    <text evidence="3">The sequence shown here is derived from an EMBL/GenBank/DDBJ whole genome shotgun (WGS) entry which is preliminary data.</text>
</comment>
<organism evidence="3 4">
    <name type="scientific">Bradyrhizobium manausense</name>
    <dbReference type="NCBI Taxonomy" id="989370"/>
    <lineage>
        <taxon>Bacteria</taxon>
        <taxon>Pseudomonadati</taxon>
        <taxon>Pseudomonadota</taxon>
        <taxon>Alphaproteobacteria</taxon>
        <taxon>Hyphomicrobiales</taxon>
        <taxon>Nitrobacteraceae</taxon>
        <taxon>Bradyrhizobium</taxon>
    </lineage>
</organism>